<protein>
    <submittedName>
        <fullName evidence="1">Uncharacterized protein</fullName>
    </submittedName>
</protein>
<comment type="caution">
    <text evidence="1">The sequence shown here is derived from an EMBL/GenBank/DDBJ whole genome shotgun (WGS) entry which is preliminary data.</text>
</comment>
<name>A0ACC1R1I2_9HYPO</name>
<dbReference type="Proteomes" id="UP001148737">
    <property type="component" value="Unassembled WGS sequence"/>
</dbReference>
<sequence>MRVIFFFMSALAAAFPHRGPGGDYNVAGRANGGIDGTHNALASRATQPEQLQTVDNVSHLIASGLSFIRGQTAAINSTLATVANGKITKDEASVQVATAIATVNIKLSDILHDVLAAVSVDVDGANIDKLLGSTEELLSEVLHTVGGAVSSLGLNKILSEGVNDTISVLGDLVKALNTVLGKDLPNLVPSLVKSLSNLVKGLHKGLLSPLLKGLADVLDCLAG</sequence>
<gene>
    <name evidence="1" type="ORF">NLG97_g2231</name>
</gene>
<evidence type="ECO:0000313" key="2">
    <source>
        <dbReference type="Proteomes" id="UP001148737"/>
    </source>
</evidence>
<accession>A0ACC1R1I2</accession>
<organism evidence="1 2">
    <name type="scientific">Lecanicillium saksenae</name>
    <dbReference type="NCBI Taxonomy" id="468837"/>
    <lineage>
        <taxon>Eukaryota</taxon>
        <taxon>Fungi</taxon>
        <taxon>Dikarya</taxon>
        <taxon>Ascomycota</taxon>
        <taxon>Pezizomycotina</taxon>
        <taxon>Sordariomycetes</taxon>
        <taxon>Hypocreomycetidae</taxon>
        <taxon>Hypocreales</taxon>
        <taxon>Cordycipitaceae</taxon>
        <taxon>Lecanicillium</taxon>
    </lineage>
</organism>
<keyword evidence="2" id="KW-1185">Reference proteome</keyword>
<proteinExistence type="predicted"/>
<dbReference type="EMBL" id="JANAKD010000145">
    <property type="protein sequence ID" value="KAJ3497013.1"/>
    <property type="molecule type" value="Genomic_DNA"/>
</dbReference>
<reference evidence="1" key="1">
    <citation type="submission" date="2022-07" db="EMBL/GenBank/DDBJ databases">
        <title>Genome Sequence of Lecanicillium saksenae.</title>
        <authorList>
            <person name="Buettner E."/>
        </authorList>
    </citation>
    <scope>NUCLEOTIDE SEQUENCE</scope>
    <source>
        <strain evidence="1">VT-O1</strain>
    </source>
</reference>
<evidence type="ECO:0000313" key="1">
    <source>
        <dbReference type="EMBL" id="KAJ3497013.1"/>
    </source>
</evidence>